<gene>
    <name evidence="8" type="ORF">EAT49_07025</name>
</gene>
<feature type="transmembrane region" description="Helical" evidence="7">
    <location>
        <begin position="70"/>
        <end position="92"/>
    </location>
</feature>
<evidence type="ECO:0000313" key="9">
    <source>
        <dbReference type="Proteomes" id="UP000268016"/>
    </source>
</evidence>
<evidence type="ECO:0000256" key="7">
    <source>
        <dbReference type="SAM" id="Phobius"/>
    </source>
</evidence>
<feature type="transmembrane region" description="Helical" evidence="7">
    <location>
        <begin position="328"/>
        <end position="348"/>
    </location>
</feature>
<feature type="transmembrane region" description="Helical" evidence="7">
    <location>
        <begin position="123"/>
        <end position="142"/>
    </location>
</feature>
<dbReference type="GO" id="GO:0005886">
    <property type="term" value="C:plasma membrane"/>
    <property type="evidence" value="ECO:0007669"/>
    <property type="project" value="UniProtKB-SubCell"/>
</dbReference>
<dbReference type="InterPro" id="IPR043428">
    <property type="entry name" value="LivM-like"/>
</dbReference>
<comment type="subcellular location">
    <subcellularLocation>
        <location evidence="1">Cell membrane</location>
        <topology evidence="1">Multi-pass membrane protein</topology>
    </subcellularLocation>
</comment>
<evidence type="ECO:0000256" key="2">
    <source>
        <dbReference type="ARBA" id="ARBA00022475"/>
    </source>
</evidence>
<evidence type="ECO:0000313" key="8">
    <source>
        <dbReference type="EMBL" id="ROU03039.1"/>
    </source>
</evidence>
<evidence type="ECO:0000256" key="6">
    <source>
        <dbReference type="SAM" id="MobiDB-lite"/>
    </source>
</evidence>
<feature type="transmembrane region" description="Helical" evidence="7">
    <location>
        <begin position="296"/>
        <end position="322"/>
    </location>
</feature>
<feature type="transmembrane region" description="Helical" evidence="7">
    <location>
        <begin position="99"/>
        <end position="117"/>
    </location>
</feature>
<proteinExistence type="predicted"/>
<dbReference type="Proteomes" id="UP000268016">
    <property type="component" value="Unassembled WGS sequence"/>
</dbReference>
<keyword evidence="5 7" id="KW-0472">Membrane</keyword>
<sequence length="380" mass="40369">MADPRGAHRLPARPARQASGPLPAGGRPVSVYTVTTRTRASRTAFWGALILVAGLALAPLFVGRGTIQDLFFILTMLTLAQFWNLLAGYGGLVSVGQQAFVGLGAYALYGAVILYGVDPVVSILIAGLVAVVLAVPISVFAFRLQGAYFAIGTWVIAEVCRLSVAQWRAVGGGTGTSLPREAVAEMMLVPTIETALDVRASEARDILAYWLALILVVATIAGIYWLLRTRRGLALAAVRDNEEAARSVGVDAGRMKWVVFLTSAFGTGLAGGLIYLQKGRISPDAAFSVTDWTAYVIFIVVIGGLGTIEGPIIGVLVFFLLQSLFADYGAWYLMLLGLIGIGVMLFAPRGLWGLLSERTGIQLFPVRRRLAGGALKGREG</sequence>
<feature type="region of interest" description="Disordered" evidence="6">
    <location>
        <begin position="1"/>
        <end position="24"/>
    </location>
</feature>
<keyword evidence="4 7" id="KW-1133">Transmembrane helix</keyword>
<evidence type="ECO:0000256" key="1">
    <source>
        <dbReference type="ARBA" id="ARBA00004651"/>
    </source>
</evidence>
<dbReference type="PANTHER" id="PTHR30482:SF17">
    <property type="entry name" value="ABC TRANSPORTER ATP-BINDING PROTEIN"/>
    <property type="match status" value="1"/>
</dbReference>
<dbReference type="CDD" id="cd06581">
    <property type="entry name" value="TM_PBP1_LivM_like"/>
    <property type="match status" value="1"/>
</dbReference>
<feature type="transmembrane region" description="Helical" evidence="7">
    <location>
        <begin position="257"/>
        <end position="276"/>
    </location>
</feature>
<dbReference type="PANTHER" id="PTHR30482">
    <property type="entry name" value="HIGH-AFFINITY BRANCHED-CHAIN AMINO ACID TRANSPORT SYSTEM PERMEASE"/>
    <property type="match status" value="1"/>
</dbReference>
<keyword evidence="9" id="KW-1185">Reference proteome</keyword>
<protein>
    <submittedName>
        <fullName evidence="8">Branched-chain amino acid ABC transporter permease</fullName>
    </submittedName>
</protein>
<dbReference type="Pfam" id="PF02653">
    <property type="entry name" value="BPD_transp_2"/>
    <property type="match status" value="1"/>
</dbReference>
<organism evidence="8 9">
    <name type="scientific">Histidinibacterium lentulum</name>
    <dbReference type="NCBI Taxonomy" id="2480588"/>
    <lineage>
        <taxon>Bacteria</taxon>
        <taxon>Pseudomonadati</taxon>
        <taxon>Pseudomonadota</taxon>
        <taxon>Alphaproteobacteria</taxon>
        <taxon>Rhodobacterales</taxon>
        <taxon>Paracoccaceae</taxon>
        <taxon>Histidinibacterium</taxon>
    </lineage>
</organism>
<dbReference type="OrthoDB" id="9814461at2"/>
<evidence type="ECO:0000256" key="3">
    <source>
        <dbReference type="ARBA" id="ARBA00022692"/>
    </source>
</evidence>
<keyword evidence="3 7" id="KW-0812">Transmembrane</keyword>
<accession>A0A3N2R6E0</accession>
<dbReference type="InterPro" id="IPR001851">
    <property type="entry name" value="ABC_transp_permease"/>
</dbReference>
<feature type="transmembrane region" description="Helical" evidence="7">
    <location>
        <begin position="44"/>
        <end position="64"/>
    </location>
</feature>
<comment type="caution">
    <text evidence="8">The sequence shown here is derived from an EMBL/GenBank/DDBJ whole genome shotgun (WGS) entry which is preliminary data.</text>
</comment>
<evidence type="ECO:0000256" key="4">
    <source>
        <dbReference type="ARBA" id="ARBA00022989"/>
    </source>
</evidence>
<dbReference type="AlphaFoldDB" id="A0A3N2R6E0"/>
<evidence type="ECO:0000256" key="5">
    <source>
        <dbReference type="ARBA" id="ARBA00023136"/>
    </source>
</evidence>
<name>A0A3N2R6E0_9RHOB</name>
<dbReference type="GO" id="GO:0015658">
    <property type="term" value="F:branched-chain amino acid transmembrane transporter activity"/>
    <property type="evidence" value="ECO:0007669"/>
    <property type="project" value="InterPro"/>
</dbReference>
<dbReference type="EMBL" id="RDRB01000003">
    <property type="protein sequence ID" value="ROU03039.1"/>
    <property type="molecule type" value="Genomic_DNA"/>
</dbReference>
<feature type="transmembrane region" description="Helical" evidence="7">
    <location>
        <begin position="206"/>
        <end position="227"/>
    </location>
</feature>
<keyword evidence="2" id="KW-1003">Cell membrane</keyword>
<reference evidence="8 9" key="1">
    <citation type="submission" date="2018-10" db="EMBL/GenBank/DDBJ databases">
        <title>Histidinibacterium lentulum gen. nov., sp. nov., a marine bacterium from the culture broth of Picochlorum sp. 122.</title>
        <authorList>
            <person name="Wang G."/>
        </authorList>
    </citation>
    <scope>NUCLEOTIDE SEQUENCE [LARGE SCALE GENOMIC DNA]</scope>
    <source>
        <strain evidence="8 9">B17</strain>
    </source>
</reference>